<dbReference type="STRING" id="584787.GCA_001247655_03194"/>
<dbReference type="InterPro" id="IPR014987">
    <property type="entry name" value="UPF_YfcL"/>
</dbReference>
<evidence type="ECO:0000313" key="2">
    <source>
        <dbReference type="Proteomes" id="UP000268033"/>
    </source>
</evidence>
<accession>A0A3N1PNZ5</accession>
<dbReference type="RefSeq" id="WP_123420756.1">
    <property type="nucleotide sequence ID" value="NZ_RJUL01000002.1"/>
</dbReference>
<dbReference type="AlphaFoldDB" id="A0A3N1PNZ5"/>
<reference evidence="1 2" key="1">
    <citation type="submission" date="2018-11" db="EMBL/GenBank/DDBJ databases">
        <title>Genomic Encyclopedia of Type Strains, Phase IV (KMG-IV): sequencing the most valuable type-strain genomes for metagenomic binning, comparative biology and taxonomic classification.</title>
        <authorList>
            <person name="Goeker M."/>
        </authorList>
    </citation>
    <scope>NUCLEOTIDE SEQUENCE [LARGE SCALE GENOMIC DNA]</scope>
    <source>
        <strain evidence="1 2">DSM 21945</strain>
    </source>
</reference>
<sequence>MAYQQFLDNIQTQLDDLVVTGSDDDLFASGYLQGHVSLSAGQYELEEAEPQVAELKVRVKASLNKAIEAGELNPQDQALVVGLWERVSQ</sequence>
<dbReference type="Proteomes" id="UP000268033">
    <property type="component" value="Unassembled WGS sequence"/>
</dbReference>
<name>A0A3N1PNZ5_9GAMM</name>
<gene>
    <name evidence="1" type="ORF">EDC28_102264</name>
</gene>
<proteinExistence type="predicted"/>
<protein>
    <submittedName>
        <fullName evidence="1">YfcL protein</fullName>
    </submittedName>
</protein>
<comment type="caution">
    <text evidence="1">The sequence shown here is derived from an EMBL/GenBank/DDBJ whole genome shotgun (WGS) entry which is preliminary data.</text>
</comment>
<organism evidence="1 2">
    <name type="scientific">Gallaecimonas pentaromativorans</name>
    <dbReference type="NCBI Taxonomy" id="584787"/>
    <lineage>
        <taxon>Bacteria</taxon>
        <taxon>Pseudomonadati</taxon>
        <taxon>Pseudomonadota</taxon>
        <taxon>Gammaproteobacteria</taxon>
        <taxon>Enterobacterales</taxon>
        <taxon>Gallaecimonadaceae</taxon>
        <taxon>Gallaecimonas</taxon>
    </lineage>
</organism>
<evidence type="ECO:0000313" key="1">
    <source>
        <dbReference type="EMBL" id="ROQ29889.1"/>
    </source>
</evidence>
<keyword evidence="2" id="KW-1185">Reference proteome</keyword>
<dbReference type="Pfam" id="PF08891">
    <property type="entry name" value="YfcL"/>
    <property type="match status" value="1"/>
</dbReference>
<dbReference type="EMBL" id="RJUL01000002">
    <property type="protein sequence ID" value="ROQ29889.1"/>
    <property type="molecule type" value="Genomic_DNA"/>
</dbReference>